<dbReference type="OrthoDB" id="9806939at2"/>
<sequence>MNGLHVKIFFLFLLSVSLSAGELLLSGRVISENEKSISSRYMGYVQEVRVNEGDVVKKGDLLYKIDAKEIDSAIEQSNLAIAQAELSYEMYQMQYSNAKLNLERHQRLLEKDMVSQFEVENLQLNTNNLKTMMQIAQKQIATAKQKRLEVKNQYHYLEVRAPNDSVIIQKNIHAGEMALAGVPAFILSDISTLKISAEIPESYLGSVKVGDKASVWIASIGCKSEGVVEAIIPTSNPMTHAFRLKSSFTCNEATAYPGMYATVTLGGL</sequence>
<name>I3XVK6_SULBS</name>
<organism evidence="5 6">
    <name type="scientific">Sulfurospirillum barnesii (strain ATCC 700032 / DSM 10660 / SES-3)</name>
    <dbReference type="NCBI Taxonomy" id="760154"/>
    <lineage>
        <taxon>Bacteria</taxon>
        <taxon>Pseudomonadati</taxon>
        <taxon>Campylobacterota</taxon>
        <taxon>Epsilonproteobacteria</taxon>
        <taxon>Campylobacterales</taxon>
        <taxon>Sulfurospirillaceae</taxon>
        <taxon>Sulfurospirillum</taxon>
    </lineage>
</organism>
<dbReference type="KEGG" id="sba:Sulba_0673"/>
<evidence type="ECO:0000259" key="3">
    <source>
        <dbReference type="Pfam" id="PF25954"/>
    </source>
</evidence>
<evidence type="ECO:0000313" key="6">
    <source>
        <dbReference type="Proteomes" id="UP000006176"/>
    </source>
</evidence>
<dbReference type="EMBL" id="CP003333">
    <property type="protein sequence ID" value="AFL67980.1"/>
    <property type="molecule type" value="Genomic_DNA"/>
</dbReference>
<dbReference type="SUPFAM" id="SSF111369">
    <property type="entry name" value="HlyD-like secretion proteins"/>
    <property type="match status" value="1"/>
</dbReference>
<protein>
    <submittedName>
        <fullName evidence="5">RND family efflux transporter, MFP subunit</fullName>
    </submittedName>
</protein>
<dbReference type="Proteomes" id="UP000006176">
    <property type="component" value="Chromosome"/>
</dbReference>
<dbReference type="PANTHER" id="PTHR30469:SF15">
    <property type="entry name" value="HLYD FAMILY OF SECRETION PROTEINS"/>
    <property type="match status" value="1"/>
</dbReference>
<feature type="domain" description="CusB-like beta-barrel" evidence="3">
    <location>
        <begin position="195"/>
        <end position="266"/>
    </location>
</feature>
<dbReference type="PANTHER" id="PTHR30469">
    <property type="entry name" value="MULTIDRUG RESISTANCE PROTEIN MDTA"/>
    <property type="match status" value="1"/>
</dbReference>
<reference evidence="5 6" key="1">
    <citation type="submission" date="2012-06" db="EMBL/GenBank/DDBJ databases">
        <title>Complete sequence of Sulfurospirillum barnesii SES-3.</title>
        <authorList>
            <consortium name="US DOE Joint Genome Institute"/>
            <person name="Lucas S."/>
            <person name="Han J."/>
            <person name="Lapidus A."/>
            <person name="Cheng J.-F."/>
            <person name="Goodwin L."/>
            <person name="Pitluck S."/>
            <person name="Peters L."/>
            <person name="Ovchinnikova G."/>
            <person name="Lu M."/>
            <person name="Detter J.C."/>
            <person name="Han C."/>
            <person name="Tapia R."/>
            <person name="Land M."/>
            <person name="Hauser L."/>
            <person name="Kyrpides N."/>
            <person name="Ivanova N."/>
            <person name="Pagani I."/>
            <person name="Stolz J."/>
            <person name="Arkin A."/>
            <person name="Dehal P."/>
            <person name="Oremland R."/>
            <person name="Saltikov C."/>
            <person name="Basu P."/>
            <person name="Hollibaugh J."/>
            <person name="Newman D."/>
            <person name="Stolyar S."/>
            <person name="Hazen T."/>
            <person name="Woyke T."/>
        </authorList>
    </citation>
    <scope>NUCLEOTIDE SEQUENCE [LARGE SCALE GENOMIC DNA]</scope>
    <source>
        <strain evidence="6">ATCC 700032 / DSM 10660 / SES-3</strain>
    </source>
</reference>
<dbReference type="AlphaFoldDB" id="I3XVK6"/>
<feature type="domain" description="CzcB-like barrel-sandwich hybrid" evidence="4">
    <location>
        <begin position="36"/>
        <end position="189"/>
    </location>
</feature>
<keyword evidence="2" id="KW-0175">Coiled coil</keyword>
<evidence type="ECO:0000256" key="1">
    <source>
        <dbReference type="ARBA" id="ARBA00009477"/>
    </source>
</evidence>
<keyword evidence="6" id="KW-1185">Reference proteome</keyword>
<comment type="similarity">
    <text evidence="1">Belongs to the membrane fusion protein (MFP) (TC 8.A.1) family.</text>
</comment>
<accession>I3XVK6</accession>
<dbReference type="Pfam" id="PF25954">
    <property type="entry name" value="Beta-barrel_RND_2"/>
    <property type="match status" value="1"/>
</dbReference>
<feature type="coiled-coil region" evidence="2">
    <location>
        <begin position="88"/>
        <end position="153"/>
    </location>
</feature>
<evidence type="ECO:0000313" key="5">
    <source>
        <dbReference type="EMBL" id="AFL67980.1"/>
    </source>
</evidence>
<dbReference type="Gene3D" id="2.40.30.170">
    <property type="match status" value="1"/>
</dbReference>
<dbReference type="PATRIC" id="fig|760154.4.peg.671"/>
<dbReference type="RefSeq" id="WP_014768860.1">
    <property type="nucleotide sequence ID" value="NC_018002.1"/>
</dbReference>
<dbReference type="GO" id="GO:0015562">
    <property type="term" value="F:efflux transmembrane transporter activity"/>
    <property type="evidence" value="ECO:0007669"/>
    <property type="project" value="TreeGrafter"/>
</dbReference>
<dbReference type="InterPro" id="IPR006143">
    <property type="entry name" value="RND_pump_MFP"/>
</dbReference>
<dbReference type="Gene3D" id="2.40.50.100">
    <property type="match status" value="1"/>
</dbReference>
<dbReference type="Pfam" id="PF25973">
    <property type="entry name" value="BSH_CzcB"/>
    <property type="match status" value="1"/>
</dbReference>
<dbReference type="eggNOG" id="COG0845">
    <property type="taxonomic scope" value="Bacteria"/>
</dbReference>
<gene>
    <name evidence="5" type="ordered locus">Sulba_0673</name>
</gene>
<dbReference type="NCBIfam" id="TIGR01730">
    <property type="entry name" value="RND_mfp"/>
    <property type="match status" value="1"/>
</dbReference>
<evidence type="ECO:0000259" key="4">
    <source>
        <dbReference type="Pfam" id="PF25973"/>
    </source>
</evidence>
<dbReference type="InterPro" id="IPR058647">
    <property type="entry name" value="BSH_CzcB-like"/>
</dbReference>
<dbReference type="STRING" id="760154.Sulba_0673"/>
<dbReference type="GO" id="GO:1990281">
    <property type="term" value="C:efflux pump complex"/>
    <property type="evidence" value="ECO:0007669"/>
    <property type="project" value="TreeGrafter"/>
</dbReference>
<evidence type="ECO:0000256" key="2">
    <source>
        <dbReference type="SAM" id="Coils"/>
    </source>
</evidence>
<dbReference type="InterPro" id="IPR058792">
    <property type="entry name" value="Beta-barrel_RND_2"/>
</dbReference>
<dbReference type="Gene3D" id="1.10.287.470">
    <property type="entry name" value="Helix hairpin bin"/>
    <property type="match status" value="1"/>
</dbReference>
<proteinExistence type="inferred from homology"/>
<dbReference type="HOGENOM" id="CLU_018816_6_3_7"/>